<reference evidence="3" key="1">
    <citation type="submission" date="2018-05" db="EMBL/GenBank/DDBJ databases">
        <authorList>
            <person name="Lanie J.A."/>
            <person name="Ng W.-L."/>
            <person name="Kazmierczak K.M."/>
            <person name="Andrzejewski T.M."/>
            <person name="Davidsen T.M."/>
            <person name="Wayne K.J."/>
            <person name="Tettelin H."/>
            <person name="Glass J.I."/>
            <person name="Rusch D."/>
            <person name="Podicherti R."/>
            <person name="Tsui H.-C.T."/>
            <person name="Winkler M.E."/>
        </authorList>
    </citation>
    <scope>NUCLEOTIDE SEQUENCE</scope>
</reference>
<dbReference type="Pfam" id="PF14833">
    <property type="entry name" value="NAD_binding_11"/>
    <property type="match status" value="1"/>
</dbReference>
<dbReference type="InterPro" id="IPR008927">
    <property type="entry name" value="6-PGluconate_DH-like_C_sf"/>
</dbReference>
<protein>
    <recommendedName>
        <fullName evidence="4">6-phosphogluconate dehydrogenase NADP-binding domain-containing protein</fullName>
    </recommendedName>
</protein>
<dbReference type="InterPro" id="IPR006115">
    <property type="entry name" value="6PGDH_NADP-bd"/>
</dbReference>
<evidence type="ECO:0000259" key="2">
    <source>
        <dbReference type="Pfam" id="PF14833"/>
    </source>
</evidence>
<evidence type="ECO:0000259" key="1">
    <source>
        <dbReference type="Pfam" id="PF03446"/>
    </source>
</evidence>
<evidence type="ECO:0008006" key="4">
    <source>
        <dbReference type="Google" id="ProtNLM"/>
    </source>
</evidence>
<feature type="non-terminal residue" evidence="3">
    <location>
        <position position="214"/>
    </location>
</feature>
<dbReference type="AlphaFoldDB" id="A0A382IAT5"/>
<dbReference type="Pfam" id="PF03446">
    <property type="entry name" value="NAD_binding_2"/>
    <property type="match status" value="1"/>
</dbReference>
<dbReference type="Gene3D" id="3.40.50.720">
    <property type="entry name" value="NAD(P)-binding Rossmann-like Domain"/>
    <property type="match status" value="1"/>
</dbReference>
<dbReference type="SUPFAM" id="SSF51735">
    <property type="entry name" value="NAD(P)-binding Rossmann-fold domains"/>
    <property type="match status" value="1"/>
</dbReference>
<feature type="domain" description="6-phosphogluconate dehydrogenase NADP-binding" evidence="1">
    <location>
        <begin position="11"/>
        <end position="170"/>
    </location>
</feature>
<dbReference type="GO" id="GO:0051287">
    <property type="term" value="F:NAD binding"/>
    <property type="evidence" value="ECO:0007669"/>
    <property type="project" value="InterPro"/>
</dbReference>
<proteinExistence type="predicted"/>
<gene>
    <name evidence="3" type="ORF">METZ01_LOCUS249624</name>
</gene>
<name>A0A382IAT5_9ZZZZ</name>
<dbReference type="SUPFAM" id="SSF48179">
    <property type="entry name" value="6-phosphogluconate dehydrogenase C-terminal domain-like"/>
    <property type="match status" value="1"/>
</dbReference>
<dbReference type="InterPro" id="IPR013328">
    <property type="entry name" value="6PGD_dom2"/>
</dbReference>
<dbReference type="PANTHER" id="PTHR43060:SF15">
    <property type="entry name" value="3-HYDROXYISOBUTYRATE DEHYDROGENASE-LIKE 1, MITOCHONDRIAL-RELATED"/>
    <property type="match status" value="1"/>
</dbReference>
<evidence type="ECO:0000313" key="3">
    <source>
        <dbReference type="EMBL" id="SVB96770.1"/>
    </source>
</evidence>
<dbReference type="EMBL" id="UINC01066257">
    <property type="protein sequence ID" value="SVB96770.1"/>
    <property type="molecule type" value="Genomic_DNA"/>
</dbReference>
<dbReference type="InterPro" id="IPR029154">
    <property type="entry name" value="HIBADH-like_NADP-bd"/>
</dbReference>
<dbReference type="GO" id="GO:0050661">
    <property type="term" value="F:NADP binding"/>
    <property type="evidence" value="ECO:0007669"/>
    <property type="project" value="InterPro"/>
</dbReference>
<dbReference type="Gene3D" id="1.10.1040.10">
    <property type="entry name" value="N-(1-d-carboxylethyl)-l-norvaline Dehydrogenase, domain 2"/>
    <property type="match status" value="1"/>
</dbReference>
<feature type="domain" description="3-hydroxyisobutyrate dehydrogenase-like NAD-binding" evidence="2">
    <location>
        <begin position="173"/>
        <end position="213"/>
    </location>
</feature>
<dbReference type="InterPro" id="IPR036291">
    <property type="entry name" value="NAD(P)-bd_dom_sf"/>
</dbReference>
<sequence length="214" mass="22563">MIKEVHPSQIKIGWVGTGVMGRWMCQHVIDLGYTATIFTRTKSKADPLLKAGATWANSPAEVAESSDIIFTIVGFPDDVRQVYLGENGILTTAKSGSIVVDMTTTEPSLAVEVHQAARAQGISSIDAPVSGGDVGAREARLAIMIGGDKEAVDAIHPLFEAMGQNIVYQGEAGSGQHTKMCNQITISGTMIGVCEALLYGAKAGLDLEIMLSTI</sequence>
<dbReference type="PANTHER" id="PTHR43060">
    <property type="entry name" value="3-HYDROXYISOBUTYRATE DEHYDROGENASE-LIKE 1, MITOCHONDRIAL-RELATED"/>
    <property type="match status" value="1"/>
</dbReference>
<organism evidence="3">
    <name type="scientific">marine metagenome</name>
    <dbReference type="NCBI Taxonomy" id="408172"/>
    <lineage>
        <taxon>unclassified sequences</taxon>
        <taxon>metagenomes</taxon>
        <taxon>ecological metagenomes</taxon>
    </lineage>
</organism>
<accession>A0A382IAT5</accession>